<evidence type="ECO:0000256" key="9">
    <source>
        <dbReference type="ARBA" id="ARBA00022857"/>
    </source>
</evidence>
<reference evidence="15" key="1">
    <citation type="journal article" date="2023" name="Mol. Phylogenet. Evol.">
        <title>Genome-scale phylogeny and comparative genomics of the fungal order Sordariales.</title>
        <authorList>
            <person name="Hensen N."/>
            <person name="Bonometti L."/>
            <person name="Westerberg I."/>
            <person name="Brannstrom I.O."/>
            <person name="Guillou S."/>
            <person name="Cros-Aarteil S."/>
            <person name="Calhoun S."/>
            <person name="Haridas S."/>
            <person name="Kuo A."/>
            <person name="Mondo S."/>
            <person name="Pangilinan J."/>
            <person name="Riley R."/>
            <person name="LaButti K."/>
            <person name="Andreopoulos B."/>
            <person name="Lipzen A."/>
            <person name="Chen C."/>
            <person name="Yan M."/>
            <person name="Daum C."/>
            <person name="Ng V."/>
            <person name="Clum A."/>
            <person name="Steindorff A."/>
            <person name="Ohm R.A."/>
            <person name="Martin F."/>
            <person name="Silar P."/>
            <person name="Natvig D.O."/>
            <person name="Lalanne C."/>
            <person name="Gautier V."/>
            <person name="Ament-Velasquez S.L."/>
            <person name="Kruys A."/>
            <person name="Hutchinson M.I."/>
            <person name="Powell A.J."/>
            <person name="Barry K."/>
            <person name="Miller A.N."/>
            <person name="Grigoriev I.V."/>
            <person name="Debuchy R."/>
            <person name="Gladieux P."/>
            <person name="Hiltunen Thoren M."/>
            <person name="Johannesson H."/>
        </authorList>
    </citation>
    <scope>NUCLEOTIDE SEQUENCE</scope>
    <source>
        <strain evidence="15">PSN309</strain>
    </source>
</reference>
<dbReference type="Pfam" id="PF00155">
    <property type="entry name" value="Aminotran_1_2"/>
    <property type="match status" value="1"/>
</dbReference>
<dbReference type="FunFam" id="3.50.50.60:FF:000138">
    <property type="entry name" value="Flavin-containing monooxygenase"/>
    <property type="match status" value="1"/>
</dbReference>
<dbReference type="CDD" id="cd00609">
    <property type="entry name" value="AAT_like"/>
    <property type="match status" value="1"/>
</dbReference>
<evidence type="ECO:0000256" key="2">
    <source>
        <dbReference type="ARBA" id="ARBA00001974"/>
    </source>
</evidence>
<dbReference type="InterPro" id="IPR036188">
    <property type="entry name" value="FAD/NAD-bd_sf"/>
</dbReference>
<dbReference type="PRINTS" id="PR00419">
    <property type="entry name" value="ADXRDTASE"/>
</dbReference>
<dbReference type="Gene3D" id="3.40.640.10">
    <property type="entry name" value="Type I PLP-dependent aspartate aminotransferase-like (Major domain)"/>
    <property type="match status" value="1"/>
</dbReference>
<dbReference type="InterPro" id="IPR004839">
    <property type="entry name" value="Aminotransferase_I/II_large"/>
</dbReference>
<dbReference type="AlphaFoldDB" id="A0AAN6WWB9"/>
<feature type="region of interest" description="Disordered" evidence="13">
    <location>
        <begin position="540"/>
        <end position="562"/>
    </location>
</feature>
<evidence type="ECO:0000256" key="1">
    <source>
        <dbReference type="ARBA" id="ARBA00001933"/>
    </source>
</evidence>
<evidence type="ECO:0000256" key="7">
    <source>
        <dbReference type="ARBA" id="ARBA00022679"/>
    </source>
</evidence>
<dbReference type="PANTHER" id="PTHR42790">
    <property type="entry name" value="AMINOTRANSFERASE"/>
    <property type="match status" value="1"/>
</dbReference>
<evidence type="ECO:0000256" key="13">
    <source>
        <dbReference type="SAM" id="MobiDB-lite"/>
    </source>
</evidence>
<gene>
    <name evidence="15" type="ORF">QBC35DRAFT_530653</name>
</gene>
<keyword evidence="11" id="KW-0560">Oxidoreductase</keyword>
<organism evidence="15 16">
    <name type="scientific">Podospora australis</name>
    <dbReference type="NCBI Taxonomy" id="1536484"/>
    <lineage>
        <taxon>Eukaryota</taxon>
        <taxon>Fungi</taxon>
        <taxon>Dikarya</taxon>
        <taxon>Ascomycota</taxon>
        <taxon>Pezizomycotina</taxon>
        <taxon>Sordariomycetes</taxon>
        <taxon>Sordariomycetidae</taxon>
        <taxon>Sordariales</taxon>
        <taxon>Podosporaceae</taxon>
        <taxon>Podospora</taxon>
    </lineage>
</organism>
<name>A0AAN6WWB9_9PEZI</name>
<dbReference type="EMBL" id="MU864373">
    <property type="protein sequence ID" value="KAK4189603.1"/>
    <property type="molecule type" value="Genomic_DNA"/>
</dbReference>
<proteinExistence type="inferred from homology"/>
<reference evidence="15" key="2">
    <citation type="submission" date="2023-05" db="EMBL/GenBank/DDBJ databases">
        <authorList>
            <consortium name="Lawrence Berkeley National Laboratory"/>
            <person name="Steindorff A."/>
            <person name="Hensen N."/>
            <person name="Bonometti L."/>
            <person name="Westerberg I."/>
            <person name="Brannstrom I.O."/>
            <person name="Guillou S."/>
            <person name="Cros-Aarteil S."/>
            <person name="Calhoun S."/>
            <person name="Haridas S."/>
            <person name="Kuo A."/>
            <person name="Mondo S."/>
            <person name="Pangilinan J."/>
            <person name="Riley R."/>
            <person name="Labutti K."/>
            <person name="Andreopoulos B."/>
            <person name="Lipzen A."/>
            <person name="Chen C."/>
            <person name="Yanf M."/>
            <person name="Daum C."/>
            <person name="Ng V."/>
            <person name="Clum A."/>
            <person name="Ohm R."/>
            <person name="Martin F."/>
            <person name="Silar P."/>
            <person name="Natvig D."/>
            <person name="Lalanne C."/>
            <person name="Gautier V."/>
            <person name="Ament-Velasquez S.L."/>
            <person name="Kruys A."/>
            <person name="Hutchinson M.I."/>
            <person name="Powell A.J."/>
            <person name="Barry K."/>
            <person name="Miller A.N."/>
            <person name="Grigoriev I.V."/>
            <person name="Debuchy R."/>
            <person name="Gladieux P."/>
            <person name="Thoren M.H."/>
            <person name="Johannesson H."/>
        </authorList>
    </citation>
    <scope>NUCLEOTIDE SEQUENCE</scope>
    <source>
        <strain evidence="15">PSN309</strain>
    </source>
</reference>
<evidence type="ECO:0000256" key="4">
    <source>
        <dbReference type="ARBA" id="ARBA00009183"/>
    </source>
</evidence>
<feature type="region of interest" description="Disordered" evidence="13">
    <location>
        <begin position="619"/>
        <end position="644"/>
    </location>
</feature>
<dbReference type="InterPro" id="IPR015424">
    <property type="entry name" value="PyrdxlP-dep_Trfase"/>
</dbReference>
<evidence type="ECO:0000256" key="3">
    <source>
        <dbReference type="ARBA" id="ARBA00007441"/>
    </source>
</evidence>
<evidence type="ECO:0000313" key="15">
    <source>
        <dbReference type="EMBL" id="KAK4189603.1"/>
    </source>
</evidence>
<comment type="similarity">
    <text evidence="4">Belongs to the FMO family.</text>
</comment>
<dbReference type="InterPro" id="IPR020946">
    <property type="entry name" value="Flavin_mOase-like"/>
</dbReference>
<evidence type="ECO:0000256" key="6">
    <source>
        <dbReference type="ARBA" id="ARBA00022630"/>
    </source>
</evidence>
<comment type="similarity">
    <text evidence="3">Belongs to the class-I pyridoxal-phosphate-dependent aminotransferase family.</text>
</comment>
<keyword evidence="12" id="KW-0503">Monooxygenase</keyword>
<keyword evidence="5" id="KW-0032">Aminotransferase</keyword>
<dbReference type="SUPFAM" id="SSF53383">
    <property type="entry name" value="PLP-dependent transferases"/>
    <property type="match status" value="1"/>
</dbReference>
<comment type="cofactor">
    <cofactor evidence="1">
        <name>pyridoxal 5'-phosphate</name>
        <dbReference type="ChEBI" id="CHEBI:597326"/>
    </cofactor>
</comment>
<keyword evidence="6" id="KW-0285">Flavoprotein</keyword>
<dbReference type="GO" id="GO:1901605">
    <property type="term" value="P:alpha-amino acid metabolic process"/>
    <property type="evidence" value="ECO:0007669"/>
    <property type="project" value="TreeGrafter"/>
</dbReference>
<feature type="compositionally biased region" description="Low complexity" evidence="13">
    <location>
        <begin position="630"/>
        <end position="644"/>
    </location>
</feature>
<keyword evidence="8" id="KW-0274">FAD</keyword>
<evidence type="ECO:0000256" key="12">
    <source>
        <dbReference type="ARBA" id="ARBA00023033"/>
    </source>
</evidence>
<evidence type="ECO:0000256" key="10">
    <source>
        <dbReference type="ARBA" id="ARBA00022898"/>
    </source>
</evidence>
<dbReference type="Proteomes" id="UP001302126">
    <property type="component" value="Unassembled WGS sequence"/>
</dbReference>
<keyword evidence="16" id="KW-1185">Reference proteome</keyword>
<dbReference type="InterPro" id="IPR015421">
    <property type="entry name" value="PyrdxlP-dep_Trfase_major"/>
</dbReference>
<dbReference type="GO" id="GO:0050660">
    <property type="term" value="F:flavin adenine dinucleotide binding"/>
    <property type="evidence" value="ECO:0007669"/>
    <property type="project" value="InterPro"/>
</dbReference>
<evidence type="ECO:0000256" key="11">
    <source>
        <dbReference type="ARBA" id="ARBA00023002"/>
    </source>
</evidence>
<dbReference type="InterPro" id="IPR050859">
    <property type="entry name" value="Class-I_PLP-dep_aminotransf"/>
</dbReference>
<protein>
    <submittedName>
        <fullName evidence="15">Pyridoxal phosphate-dependent transferase</fullName>
    </submittedName>
</protein>
<accession>A0AAN6WWB9</accession>
<dbReference type="Gene3D" id="3.50.50.60">
    <property type="entry name" value="FAD/NAD(P)-binding domain"/>
    <property type="match status" value="2"/>
</dbReference>
<evidence type="ECO:0000256" key="8">
    <source>
        <dbReference type="ARBA" id="ARBA00022827"/>
    </source>
</evidence>
<dbReference type="Pfam" id="PF13450">
    <property type="entry name" value="NAD_binding_8"/>
    <property type="match status" value="1"/>
</dbReference>
<feature type="domain" description="Aminotransferase class I/classII large" evidence="14">
    <location>
        <begin position="735"/>
        <end position="941"/>
    </location>
</feature>
<dbReference type="SUPFAM" id="SSF51905">
    <property type="entry name" value="FAD/NAD(P)-binding domain"/>
    <property type="match status" value="2"/>
</dbReference>
<dbReference type="GO" id="GO:0004499">
    <property type="term" value="F:N,N-dimethylaniline monooxygenase activity"/>
    <property type="evidence" value="ECO:0007669"/>
    <property type="project" value="InterPro"/>
</dbReference>
<comment type="cofactor">
    <cofactor evidence="2">
        <name>FAD</name>
        <dbReference type="ChEBI" id="CHEBI:57692"/>
    </cofactor>
</comment>
<dbReference type="Pfam" id="PF00743">
    <property type="entry name" value="FMO-like"/>
    <property type="match status" value="2"/>
</dbReference>
<evidence type="ECO:0000259" key="14">
    <source>
        <dbReference type="Pfam" id="PF00155"/>
    </source>
</evidence>
<dbReference type="GO" id="GO:0008483">
    <property type="term" value="F:transaminase activity"/>
    <property type="evidence" value="ECO:0007669"/>
    <property type="project" value="UniProtKB-KW"/>
</dbReference>
<keyword evidence="10" id="KW-0663">Pyridoxal phosphate</keyword>
<keyword evidence="9" id="KW-0521">NADP</keyword>
<dbReference type="PANTHER" id="PTHR42790:SF1">
    <property type="entry name" value="AROMATIC AMINO ACID AMINOTRANSFERASE, HYPOTHETICAL (EUROFUNG)"/>
    <property type="match status" value="1"/>
</dbReference>
<sequence length="1160" mass="129299">MGPQAHIRRFDVKSIAIIGAGPCGLAAAKYLTAQNVFERIDVLEQQSEVGGVWKYSSRTLDNHRVPQVSPECPPDLPLAGGNDTPPIFPSPMYEVLHTNIPRALMPFTDFPFEKDLLIFPSRQDVQDYLVKYSQDIRHLIKFSNQVEDVRLRQADGKDQWDVEVRSLKTQELTSAAYDAVVVASGHYSIVYIPEIKGIADFHKAHPEVISHSKYYRTPGPFTDKKVIVVGNAASGLDIAAQISKVSQKPLLLAVRTATSEANLAYSGAEEVPQIEEFLVDDRAVRFQDGRIEKNIDAVIFATGYLYSFPFLKSLEPPLVPDGRRVRGLYKHLFHIDHPTLVFPGLPMKVVPFPVSQSQAAIFSRIWANVLPLPSVEEMRRWEDEEAENRGSNYHVWPVGGDSEYINSVYDWISRSGTPGKEPPHWSPELVWQRTIHMKAKLQFELEGRKAKSLEELGFEYRPDQEPNAGHSHKPAQINNSISKMREQSDGLIISAILGGPSRLECPPGAAVALHLPQVAPSPCHCSGNITDNCVTMDTPAYRPADDSSNSRPSGDGEKPLPLNFSHHYSEVTKRRLPSKIKAVYKFFQIPGILNVAGGLPNPHFFPFDTLEAQTAKPERWTPTPNYPGEASSAATPASGPAAPTHITVPSQSNEKDLLKKVDLATALQYGMAQGYPPLLSWVRQFTRENLHPNVPYRDGPEVILTNGSTDGFSKALNLFVSEWRDTDDIRDRPGMLCETFVYTNVPNQAMPLGVQMVPVKADESGMSPEDLEDVLANWDPSRGKRPHLMYTVTLGHNPTGVLLSVERKKQIYAICSKYDVIIIEDEPYWYLQFPSAAAEEAKSRKASLPADLEKQTSSTAKDDDDFMASLTPSFTALDVDGRVVRLDTFSKTVAPGCRLGWITAQPALIERFERINEATTQQPSGFVQALVSSLVLGPSSTSSSTSALSRFSLLPASKKLSFKGWQTQGFIRWLAGLRGSYERRMVRMCRILDSGSEILSVAQSRRSDWQIVNKRKLYTFQWPRAGMFVWLRMELESHPLFGARMGNGSPLKGLALSTALMIFLTTKPYRVLVGTGAIFSATEKIREEEGWKYFRLCFAAEEEDNVDLAAERFVDGVHAFWSVRDMEVIEKLLEEVGGLETQSEEEGEQELMQLGGFMGC</sequence>
<evidence type="ECO:0000313" key="16">
    <source>
        <dbReference type="Proteomes" id="UP001302126"/>
    </source>
</evidence>
<comment type="caution">
    <text evidence="15">The sequence shown here is derived from an EMBL/GenBank/DDBJ whole genome shotgun (WGS) entry which is preliminary data.</text>
</comment>
<evidence type="ECO:0000256" key="5">
    <source>
        <dbReference type="ARBA" id="ARBA00022576"/>
    </source>
</evidence>
<keyword evidence="7 15" id="KW-0808">Transferase</keyword>
<dbReference type="GO" id="GO:0030170">
    <property type="term" value="F:pyridoxal phosphate binding"/>
    <property type="evidence" value="ECO:0007669"/>
    <property type="project" value="InterPro"/>
</dbReference>
<dbReference type="GO" id="GO:0050661">
    <property type="term" value="F:NADP binding"/>
    <property type="evidence" value="ECO:0007669"/>
    <property type="project" value="InterPro"/>
</dbReference>